<protein>
    <recommendedName>
        <fullName evidence="4">Cbb3-type cytochrome c oxidase subunit I</fullName>
    </recommendedName>
</protein>
<keyword evidence="1" id="KW-0812">Transmembrane</keyword>
<evidence type="ECO:0008006" key="4">
    <source>
        <dbReference type="Google" id="ProtNLM"/>
    </source>
</evidence>
<evidence type="ECO:0000313" key="3">
    <source>
        <dbReference type="Proteomes" id="UP001500866"/>
    </source>
</evidence>
<feature type="transmembrane region" description="Helical" evidence="1">
    <location>
        <begin position="68"/>
        <end position="89"/>
    </location>
</feature>
<name>A0ABN1G4I4_9BACI</name>
<dbReference type="EMBL" id="BAAADS010000015">
    <property type="protein sequence ID" value="GAA0604013.1"/>
    <property type="molecule type" value="Genomic_DNA"/>
</dbReference>
<organism evidence="2 3">
    <name type="scientific">Virgibacillus siamensis</name>
    <dbReference type="NCBI Taxonomy" id="480071"/>
    <lineage>
        <taxon>Bacteria</taxon>
        <taxon>Bacillati</taxon>
        <taxon>Bacillota</taxon>
        <taxon>Bacilli</taxon>
        <taxon>Bacillales</taxon>
        <taxon>Bacillaceae</taxon>
        <taxon>Virgibacillus</taxon>
    </lineage>
</organism>
<keyword evidence="1" id="KW-0472">Membrane</keyword>
<evidence type="ECO:0000256" key="1">
    <source>
        <dbReference type="SAM" id="Phobius"/>
    </source>
</evidence>
<accession>A0ABN1G4I4</accession>
<evidence type="ECO:0000313" key="2">
    <source>
        <dbReference type="EMBL" id="GAA0604013.1"/>
    </source>
</evidence>
<keyword evidence="3" id="KW-1185">Reference proteome</keyword>
<keyword evidence="1" id="KW-1133">Transmembrane helix</keyword>
<dbReference type="RefSeq" id="WP_343812889.1">
    <property type="nucleotide sequence ID" value="NZ_BAAADS010000015.1"/>
</dbReference>
<proteinExistence type="predicted"/>
<reference evidence="2 3" key="1">
    <citation type="journal article" date="2019" name="Int. J. Syst. Evol. Microbiol.">
        <title>The Global Catalogue of Microorganisms (GCM) 10K type strain sequencing project: providing services to taxonomists for standard genome sequencing and annotation.</title>
        <authorList>
            <consortium name="The Broad Institute Genomics Platform"/>
            <consortium name="The Broad Institute Genome Sequencing Center for Infectious Disease"/>
            <person name="Wu L."/>
            <person name="Ma J."/>
        </authorList>
    </citation>
    <scope>NUCLEOTIDE SEQUENCE [LARGE SCALE GENOMIC DNA]</scope>
    <source>
        <strain evidence="2 3">JCM 15395</strain>
    </source>
</reference>
<sequence length="129" mass="14069">MNTYSKTLLRFSALFALVGAFLGSHMAGAGSLAFKTVHAHILVVGWLSLFAWAVYYKLFTPANKILSILHVTTAIVGAVGLTAGMWLYYLRPFNIADSVATVFFIVGGSILLLAFVFFAILVFLKTEDE</sequence>
<gene>
    <name evidence="2" type="ORF">GCM10009001_21410</name>
</gene>
<dbReference type="Proteomes" id="UP001500866">
    <property type="component" value="Unassembled WGS sequence"/>
</dbReference>
<comment type="caution">
    <text evidence="2">The sequence shown here is derived from an EMBL/GenBank/DDBJ whole genome shotgun (WGS) entry which is preliminary data.</text>
</comment>
<feature type="transmembrane region" description="Helical" evidence="1">
    <location>
        <begin position="39"/>
        <end position="56"/>
    </location>
</feature>
<feature type="transmembrane region" description="Helical" evidence="1">
    <location>
        <begin position="101"/>
        <end position="124"/>
    </location>
</feature>